<keyword evidence="9" id="KW-1185">Reference proteome</keyword>
<feature type="domain" description="Flagellar basal-body/hook protein C-terminal" evidence="6">
    <location>
        <begin position="195"/>
        <end position="238"/>
    </location>
</feature>
<dbReference type="NCBIfam" id="TIGR03506">
    <property type="entry name" value="FlgEFG_subfam"/>
    <property type="match status" value="1"/>
</dbReference>
<evidence type="ECO:0000259" key="6">
    <source>
        <dbReference type="Pfam" id="PF06429"/>
    </source>
</evidence>
<dbReference type="SUPFAM" id="SSF117143">
    <property type="entry name" value="Flagellar hook protein flgE"/>
    <property type="match status" value="1"/>
</dbReference>
<dbReference type="Pfam" id="PF22692">
    <property type="entry name" value="LlgE_F_G_D1"/>
    <property type="match status" value="1"/>
</dbReference>
<dbReference type="STRING" id="69960.SAMN05421720_103196"/>
<accession>A0A1G7A5W4</accession>
<dbReference type="InterPro" id="IPR019776">
    <property type="entry name" value="Flagellar_basal_body_rod_CS"/>
</dbReference>
<dbReference type="PANTHER" id="PTHR30435">
    <property type="entry name" value="FLAGELLAR PROTEIN"/>
    <property type="match status" value="1"/>
</dbReference>
<proteinExistence type="inferred from homology"/>
<feature type="domain" description="Flagellar hook protein FlgE/F/G-like D1" evidence="7">
    <location>
        <begin position="86"/>
        <end position="151"/>
    </location>
</feature>
<reference evidence="8 9" key="1">
    <citation type="submission" date="2016-10" db="EMBL/GenBank/DDBJ databases">
        <authorList>
            <person name="de Groot N.N."/>
        </authorList>
    </citation>
    <scope>NUCLEOTIDE SEQUENCE [LARGE SCALE GENOMIC DNA]</scope>
    <source>
        <strain evidence="8 9">ATCC 700224</strain>
    </source>
</reference>
<evidence type="ECO:0000259" key="5">
    <source>
        <dbReference type="Pfam" id="PF00460"/>
    </source>
</evidence>
<dbReference type="InterPro" id="IPR010930">
    <property type="entry name" value="Flg_bb/hook_C_dom"/>
</dbReference>
<comment type="subcellular location">
    <subcellularLocation>
        <location evidence="1 4">Bacterial flagellum basal body</location>
    </subcellularLocation>
</comment>
<evidence type="ECO:0000256" key="4">
    <source>
        <dbReference type="RuleBase" id="RU362116"/>
    </source>
</evidence>
<comment type="similarity">
    <text evidence="2 4">Belongs to the flagella basal body rod proteins family.</text>
</comment>
<dbReference type="GO" id="GO:0071978">
    <property type="term" value="P:bacterial-type flagellum-dependent swarming motility"/>
    <property type="evidence" value="ECO:0007669"/>
    <property type="project" value="TreeGrafter"/>
</dbReference>
<dbReference type="NCBIfam" id="TIGR02490">
    <property type="entry name" value="flgF"/>
    <property type="match status" value="1"/>
</dbReference>
<sequence>MQSPSYIALSRQTALWRQMDVVANNIANMNTPGFKTESMVFTDYLMRSRGSDGPWSDTVAYTLDLGTHRDLSVGPMQETGNPLDLAINGRGYLEIETDFGRFYTRNGRLMLNADGMIVTGSGHPVMSTEDAPFFIAPNESTITVSRNGTVSTENGDIGRLRVVSFEDEQALLRVENGVYDAGEQEPEEVADAAIQQGMLEGSNVEATQQITHMIEVQRAYESVQKMIEAESQRQRQAMKVLSGAQNA</sequence>
<protein>
    <recommendedName>
        <fullName evidence="4">Flagellar basal-body rod protein FlgF</fullName>
    </recommendedName>
</protein>
<keyword evidence="8" id="KW-0969">Cilium</keyword>
<evidence type="ECO:0000313" key="8">
    <source>
        <dbReference type="EMBL" id="SDE10338.1"/>
    </source>
</evidence>
<evidence type="ECO:0000256" key="3">
    <source>
        <dbReference type="ARBA" id="ARBA00023143"/>
    </source>
</evidence>
<feature type="domain" description="Flagellar basal body rod protein N-terminal" evidence="5">
    <location>
        <begin position="6"/>
        <end position="35"/>
    </location>
</feature>
<dbReference type="InterPro" id="IPR020013">
    <property type="entry name" value="Flagellar_FlgE/F/G"/>
</dbReference>
<dbReference type="PROSITE" id="PS00588">
    <property type="entry name" value="FLAGELLA_BB_ROD"/>
    <property type="match status" value="1"/>
</dbReference>
<organism evidence="8 9">
    <name type="scientific">Rhodospira trueperi</name>
    <dbReference type="NCBI Taxonomy" id="69960"/>
    <lineage>
        <taxon>Bacteria</taxon>
        <taxon>Pseudomonadati</taxon>
        <taxon>Pseudomonadota</taxon>
        <taxon>Alphaproteobacteria</taxon>
        <taxon>Rhodospirillales</taxon>
        <taxon>Rhodospirillaceae</taxon>
        <taxon>Rhodospira</taxon>
    </lineage>
</organism>
<dbReference type="OrthoDB" id="9804559at2"/>
<dbReference type="InterPro" id="IPR012836">
    <property type="entry name" value="FlgF"/>
</dbReference>
<evidence type="ECO:0000256" key="2">
    <source>
        <dbReference type="ARBA" id="ARBA00009677"/>
    </source>
</evidence>
<name>A0A1G7A5W4_9PROT</name>
<dbReference type="GO" id="GO:0030694">
    <property type="term" value="C:bacterial-type flagellum basal body, rod"/>
    <property type="evidence" value="ECO:0007669"/>
    <property type="project" value="UniProtKB-UniRule"/>
</dbReference>
<dbReference type="Proteomes" id="UP000199412">
    <property type="component" value="Unassembled WGS sequence"/>
</dbReference>
<evidence type="ECO:0000313" key="9">
    <source>
        <dbReference type="Proteomes" id="UP000199412"/>
    </source>
</evidence>
<evidence type="ECO:0000256" key="1">
    <source>
        <dbReference type="ARBA" id="ARBA00004117"/>
    </source>
</evidence>
<dbReference type="PANTHER" id="PTHR30435:SF19">
    <property type="entry name" value="FLAGELLAR BASAL-BODY ROD PROTEIN FLGG"/>
    <property type="match status" value="1"/>
</dbReference>
<evidence type="ECO:0000259" key="7">
    <source>
        <dbReference type="Pfam" id="PF22692"/>
    </source>
</evidence>
<dbReference type="Pfam" id="PF00460">
    <property type="entry name" value="Flg_bb_rod"/>
    <property type="match status" value="1"/>
</dbReference>
<dbReference type="InterPro" id="IPR001444">
    <property type="entry name" value="Flag_bb_rod_N"/>
</dbReference>
<dbReference type="InterPro" id="IPR053967">
    <property type="entry name" value="LlgE_F_G-like_D1"/>
</dbReference>
<dbReference type="AlphaFoldDB" id="A0A1G7A5W4"/>
<dbReference type="InterPro" id="IPR037925">
    <property type="entry name" value="FlgE/F/G-like"/>
</dbReference>
<dbReference type="RefSeq" id="WP_092783786.1">
    <property type="nucleotide sequence ID" value="NZ_FNAP01000003.1"/>
</dbReference>
<keyword evidence="8" id="KW-0966">Cell projection</keyword>
<comment type="subunit">
    <text evidence="4">The basal body constitutes a major portion of the flagellar organelle and consists of five rings (E,L,P,S, and M) mounted on a central rod. The rod consists of about 26 subunits of FlgG in the distal portion, and FlgB, FlgC and FlgF are thought to build up the proximal portion of the rod with about 6 subunits each.</text>
</comment>
<keyword evidence="3 4" id="KW-0975">Bacterial flagellum</keyword>
<dbReference type="Pfam" id="PF06429">
    <property type="entry name" value="Flg_bbr_C"/>
    <property type="match status" value="1"/>
</dbReference>
<dbReference type="EMBL" id="FNAP01000003">
    <property type="protein sequence ID" value="SDE10338.1"/>
    <property type="molecule type" value="Genomic_DNA"/>
</dbReference>
<gene>
    <name evidence="8" type="ORF">SAMN05421720_103196</name>
</gene>
<keyword evidence="8" id="KW-0282">Flagellum</keyword>